<comment type="similarity">
    <text evidence="2 7">Belongs to the NOP10 family.</text>
</comment>
<evidence type="ECO:0000256" key="7">
    <source>
        <dbReference type="HAMAP-Rule" id="MF_00803"/>
    </source>
</evidence>
<evidence type="ECO:0000256" key="5">
    <source>
        <dbReference type="ARBA" id="ARBA00022552"/>
    </source>
</evidence>
<dbReference type="RefSeq" id="WP_080459713.1">
    <property type="nucleotide sequence ID" value="NZ_BBET01000008.1"/>
</dbReference>
<protein>
    <recommendedName>
        <fullName evidence="3 7">Ribosome biogenesis protein Nop10</fullName>
    </recommendedName>
</protein>
<dbReference type="HAMAP" id="MF_00803">
    <property type="entry name" value="Nop10"/>
    <property type="match status" value="1"/>
</dbReference>
<keyword evidence="5 7" id="KW-0698">rRNA processing</keyword>
<dbReference type="InterPro" id="IPR023532">
    <property type="entry name" value="Nop10_arc-typ"/>
</dbReference>
<dbReference type="Proteomes" id="UP000191661">
    <property type="component" value="Unassembled WGS sequence"/>
</dbReference>
<reference evidence="8 9" key="1">
    <citation type="submission" date="2014-12" db="EMBL/GenBank/DDBJ databases">
        <title>Genome sequence of Methanobrevibacter arboriphilicus DH1, DSM1125.</title>
        <authorList>
            <person name="Poehlein A."/>
            <person name="Thauer R.K."/>
            <person name="Seedorf H."/>
            <person name="Daniel R."/>
        </authorList>
    </citation>
    <scope>NUCLEOTIDE SEQUENCE [LARGE SCALE GENOMIC DNA]</scope>
    <source>
        <strain evidence="8 9">DH1</strain>
    </source>
</reference>
<evidence type="ECO:0000256" key="4">
    <source>
        <dbReference type="ARBA" id="ARBA00022517"/>
    </source>
</evidence>
<name>A0A1V6N489_METAZ</name>
<comment type="caution">
    <text evidence="8">The sequence shown here is derived from an EMBL/GenBank/DDBJ whole genome shotgun (WGS) entry which is preliminary data.</text>
</comment>
<evidence type="ECO:0000256" key="3">
    <source>
        <dbReference type="ARBA" id="ARBA00018821"/>
    </source>
</evidence>
<proteinExistence type="inferred from homology"/>
<dbReference type="AlphaFoldDB" id="A0A1V6N489"/>
<keyword evidence="9" id="KW-1185">Reference proteome</keyword>
<dbReference type="GO" id="GO:0001522">
    <property type="term" value="P:pseudouridine synthesis"/>
    <property type="evidence" value="ECO:0007669"/>
    <property type="project" value="InterPro"/>
</dbReference>
<dbReference type="EMBL" id="JXMW01000003">
    <property type="protein sequence ID" value="OQD59485.1"/>
    <property type="molecule type" value="Genomic_DNA"/>
</dbReference>
<dbReference type="SUPFAM" id="SSF144210">
    <property type="entry name" value="Nop10-like SnoRNP"/>
    <property type="match status" value="1"/>
</dbReference>
<evidence type="ECO:0000256" key="2">
    <source>
        <dbReference type="ARBA" id="ARBA00009462"/>
    </source>
</evidence>
<evidence type="ECO:0000256" key="6">
    <source>
        <dbReference type="ARBA" id="ARBA00023274"/>
    </source>
</evidence>
<dbReference type="GO" id="GO:1990904">
    <property type="term" value="C:ribonucleoprotein complex"/>
    <property type="evidence" value="ECO:0007669"/>
    <property type="project" value="UniProtKB-KW"/>
</dbReference>
<dbReference type="GO" id="GO:0030515">
    <property type="term" value="F:snoRNA binding"/>
    <property type="evidence" value="ECO:0007669"/>
    <property type="project" value="InterPro"/>
</dbReference>
<keyword evidence="4 7" id="KW-0690">Ribosome biogenesis</keyword>
<dbReference type="InterPro" id="IPR007264">
    <property type="entry name" value="H/ACA_rnp_Nop10"/>
</dbReference>
<sequence>MKMKMHKCNSCNVYTIKDVCPSCDGDLNVIYPPKYSIEDKYGKYRRKLKEEAFDK</sequence>
<dbReference type="InterPro" id="IPR036756">
    <property type="entry name" value="H/ACA_rnp_Nop10_sf"/>
</dbReference>
<evidence type="ECO:0000313" key="9">
    <source>
        <dbReference type="Proteomes" id="UP000191661"/>
    </source>
</evidence>
<organism evidence="8 9">
    <name type="scientific">Methanobrevibacter arboriphilus JCM 13429 = DSM 1125</name>
    <dbReference type="NCBI Taxonomy" id="1300164"/>
    <lineage>
        <taxon>Archaea</taxon>
        <taxon>Methanobacteriati</taxon>
        <taxon>Methanobacteriota</taxon>
        <taxon>Methanomada group</taxon>
        <taxon>Methanobacteria</taxon>
        <taxon>Methanobacteriales</taxon>
        <taxon>Methanobacteriaceae</taxon>
        <taxon>Methanobrevibacter</taxon>
    </lineage>
</organism>
<dbReference type="OrthoDB" id="7259at2157"/>
<dbReference type="Pfam" id="PF04135">
    <property type="entry name" value="Nop10p"/>
    <property type="match status" value="1"/>
</dbReference>
<dbReference type="Gene3D" id="2.20.28.40">
    <property type="entry name" value="H/ACA ribonucleoprotein complex, subunit Nop10"/>
    <property type="match status" value="1"/>
</dbReference>
<dbReference type="GO" id="GO:0006364">
    <property type="term" value="P:rRNA processing"/>
    <property type="evidence" value="ECO:0007669"/>
    <property type="project" value="UniProtKB-UniRule"/>
</dbReference>
<evidence type="ECO:0000313" key="8">
    <source>
        <dbReference type="EMBL" id="OQD59485.1"/>
    </source>
</evidence>
<comment type="function">
    <text evidence="1 7">Involved in ribosome biogenesis; more specifically in 18S rRNA pseudouridylation and in cleavage of pre-rRNA.</text>
</comment>
<gene>
    <name evidence="7 8" type="primary">nop10</name>
    <name evidence="8" type="ORF">MBBAR_3c01410</name>
</gene>
<evidence type="ECO:0000256" key="1">
    <source>
        <dbReference type="ARBA" id="ARBA00002325"/>
    </source>
</evidence>
<dbReference type="NCBIfam" id="NF009623">
    <property type="entry name" value="PRK13130.1"/>
    <property type="match status" value="1"/>
</dbReference>
<accession>A0A1V6N489</accession>
<keyword evidence="6 7" id="KW-0687">Ribonucleoprotein</keyword>